<evidence type="ECO:0000256" key="10">
    <source>
        <dbReference type="SAM" id="MobiDB-lite"/>
    </source>
</evidence>
<evidence type="ECO:0000313" key="12">
    <source>
        <dbReference type="EMBL" id="CAK1582820.1"/>
    </source>
</evidence>
<evidence type="ECO:0000256" key="5">
    <source>
        <dbReference type="ARBA" id="ARBA00023043"/>
    </source>
</evidence>
<dbReference type="PANTHER" id="PTHR24131">
    <property type="entry name" value="APOPTOSIS-STIMULATING OF P53 PROTEIN"/>
    <property type="match status" value="1"/>
</dbReference>
<dbReference type="PROSITE" id="PS50002">
    <property type="entry name" value="SH3"/>
    <property type="match status" value="1"/>
</dbReference>
<protein>
    <recommendedName>
        <fullName evidence="11">SH3 domain-containing protein</fullName>
    </recommendedName>
</protein>
<evidence type="ECO:0000256" key="1">
    <source>
        <dbReference type="ARBA" id="ARBA00004123"/>
    </source>
</evidence>
<feature type="compositionally biased region" description="Polar residues" evidence="10">
    <location>
        <begin position="469"/>
        <end position="479"/>
    </location>
</feature>
<evidence type="ECO:0000256" key="9">
    <source>
        <dbReference type="SAM" id="Coils"/>
    </source>
</evidence>
<proteinExistence type="predicted"/>
<dbReference type="SMART" id="SM00248">
    <property type="entry name" value="ANK"/>
    <property type="match status" value="2"/>
</dbReference>
<dbReference type="InterPro" id="IPR001452">
    <property type="entry name" value="SH3_domain"/>
</dbReference>
<dbReference type="InterPro" id="IPR036028">
    <property type="entry name" value="SH3-like_dom_sf"/>
</dbReference>
<evidence type="ECO:0000259" key="11">
    <source>
        <dbReference type="PROSITE" id="PS50002"/>
    </source>
</evidence>
<dbReference type="EMBL" id="CAVLGL010000046">
    <property type="protein sequence ID" value="CAK1582820.1"/>
    <property type="molecule type" value="Genomic_DNA"/>
</dbReference>
<feature type="compositionally biased region" description="Low complexity" evidence="10">
    <location>
        <begin position="776"/>
        <end position="789"/>
    </location>
</feature>
<feature type="region of interest" description="Disordered" evidence="10">
    <location>
        <begin position="169"/>
        <end position="198"/>
    </location>
</feature>
<evidence type="ECO:0000313" key="13">
    <source>
        <dbReference type="Proteomes" id="UP001314205"/>
    </source>
</evidence>
<feature type="compositionally biased region" description="Basic and acidic residues" evidence="10">
    <location>
        <begin position="1028"/>
        <end position="1040"/>
    </location>
</feature>
<feature type="repeat" description="ANK" evidence="7">
    <location>
        <begin position="1175"/>
        <end position="1207"/>
    </location>
</feature>
<dbReference type="GO" id="GO:0002039">
    <property type="term" value="F:p53 binding"/>
    <property type="evidence" value="ECO:0007669"/>
    <property type="project" value="InterPro"/>
</dbReference>
<feature type="compositionally biased region" description="Low complexity" evidence="10">
    <location>
        <begin position="1041"/>
        <end position="1051"/>
    </location>
</feature>
<dbReference type="SUPFAM" id="SSF48403">
    <property type="entry name" value="Ankyrin repeat"/>
    <property type="match status" value="1"/>
</dbReference>
<feature type="compositionally biased region" description="Polar residues" evidence="10">
    <location>
        <begin position="919"/>
        <end position="963"/>
    </location>
</feature>
<dbReference type="PANTHER" id="PTHR24131:SF10">
    <property type="entry name" value="ANKYRIN-REPEAT, SH3-DOMAIN, AND PROLINE-RICH-REGION CONTAINING PROTEIN, ISOFORM B"/>
    <property type="match status" value="1"/>
</dbReference>
<evidence type="ECO:0000256" key="3">
    <source>
        <dbReference type="ARBA" id="ARBA00022703"/>
    </source>
</evidence>
<keyword evidence="2 8" id="KW-0728">SH3 domain</keyword>
<feature type="compositionally biased region" description="Low complexity" evidence="10">
    <location>
        <begin position="745"/>
        <end position="757"/>
    </location>
</feature>
<dbReference type="InterPro" id="IPR047163">
    <property type="entry name" value="ASPP1/2"/>
</dbReference>
<evidence type="ECO:0000256" key="7">
    <source>
        <dbReference type="PROSITE-ProRule" id="PRU00023"/>
    </source>
</evidence>
<feature type="region of interest" description="Disordered" evidence="10">
    <location>
        <begin position="859"/>
        <end position="992"/>
    </location>
</feature>
<evidence type="ECO:0000256" key="8">
    <source>
        <dbReference type="PROSITE-ProRule" id="PRU00192"/>
    </source>
</evidence>
<dbReference type="SMART" id="SM00326">
    <property type="entry name" value="SH3"/>
    <property type="match status" value="1"/>
</dbReference>
<feature type="compositionally biased region" description="Polar residues" evidence="10">
    <location>
        <begin position="799"/>
        <end position="822"/>
    </location>
</feature>
<reference evidence="12 13" key="1">
    <citation type="submission" date="2023-11" db="EMBL/GenBank/DDBJ databases">
        <authorList>
            <person name="Hedman E."/>
            <person name="Englund M."/>
            <person name="Stromberg M."/>
            <person name="Nyberg Akerstrom W."/>
            <person name="Nylinder S."/>
            <person name="Jareborg N."/>
            <person name="Kallberg Y."/>
            <person name="Kronander E."/>
        </authorList>
    </citation>
    <scope>NUCLEOTIDE SEQUENCE [LARGE SCALE GENOMIC DNA]</scope>
</reference>
<feature type="compositionally biased region" description="Polar residues" evidence="10">
    <location>
        <begin position="719"/>
        <end position="734"/>
    </location>
</feature>
<dbReference type="GO" id="GO:0006915">
    <property type="term" value="P:apoptotic process"/>
    <property type="evidence" value="ECO:0007669"/>
    <property type="project" value="UniProtKB-KW"/>
</dbReference>
<dbReference type="GO" id="GO:0042981">
    <property type="term" value="P:regulation of apoptotic process"/>
    <property type="evidence" value="ECO:0007669"/>
    <property type="project" value="InterPro"/>
</dbReference>
<dbReference type="InterPro" id="IPR002110">
    <property type="entry name" value="Ankyrin_rpt"/>
</dbReference>
<dbReference type="FunFam" id="1.25.40.20:FF:000008">
    <property type="entry name" value="Apoptosis-stimulating of p53 protein 2 isoform 1"/>
    <property type="match status" value="1"/>
</dbReference>
<dbReference type="InterPro" id="IPR036770">
    <property type="entry name" value="Ankyrin_rpt-contain_sf"/>
</dbReference>
<comment type="subcellular location">
    <subcellularLocation>
        <location evidence="1">Nucleus</location>
    </subcellularLocation>
</comment>
<dbReference type="GO" id="GO:0005634">
    <property type="term" value="C:nucleus"/>
    <property type="evidence" value="ECO:0007669"/>
    <property type="project" value="UniProtKB-SubCell"/>
</dbReference>
<dbReference type="Pfam" id="PF00018">
    <property type="entry name" value="SH3_1"/>
    <property type="match status" value="1"/>
</dbReference>
<keyword evidence="13" id="KW-1185">Reference proteome</keyword>
<feature type="region of interest" description="Disordered" evidence="10">
    <location>
        <begin position="599"/>
        <end position="622"/>
    </location>
</feature>
<feature type="region of interest" description="Disordered" evidence="10">
    <location>
        <begin position="636"/>
        <end position="664"/>
    </location>
</feature>
<dbReference type="Pfam" id="PF12796">
    <property type="entry name" value="Ank_2"/>
    <property type="match status" value="1"/>
</dbReference>
<dbReference type="SUPFAM" id="SSF50044">
    <property type="entry name" value="SH3-domain"/>
    <property type="match status" value="1"/>
</dbReference>
<evidence type="ECO:0000256" key="2">
    <source>
        <dbReference type="ARBA" id="ARBA00022443"/>
    </source>
</evidence>
<feature type="compositionally biased region" description="Polar residues" evidence="10">
    <location>
        <begin position="171"/>
        <end position="185"/>
    </location>
</feature>
<name>A0AAV1KK52_9NEOP</name>
<keyword evidence="5 7" id="KW-0040">ANK repeat</keyword>
<feature type="region of interest" description="Disordered" evidence="10">
    <location>
        <begin position="719"/>
        <end position="842"/>
    </location>
</feature>
<dbReference type="Proteomes" id="UP001314205">
    <property type="component" value="Unassembled WGS sequence"/>
</dbReference>
<keyword evidence="6" id="KW-0539">Nucleus</keyword>
<organism evidence="12 13">
    <name type="scientific">Parnassius mnemosyne</name>
    <name type="common">clouded apollo</name>
    <dbReference type="NCBI Taxonomy" id="213953"/>
    <lineage>
        <taxon>Eukaryota</taxon>
        <taxon>Metazoa</taxon>
        <taxon>Ecdysozoa</taxon>
        <taxon>Arthropoda</taxon>
        <taxon>Hexapoda</taxon>
        <taxon>Insecta</taxon>
        <taxon>Pterygota</taxon>
        <taxon>Neoptera</taxon>
        <taxon>Endopterygota</taxon>
        <taxon>Lepidoptera</taxon>
        <taxon>Glossata</taxon>
        <taxon>Ditrysia</taxon>
        <taxon>Papilionoidea</taxon>
        <taxon>Papilionidae</taxon>
        <taxon>Parnassiinae</taxon>
        <taxon>Parnassini</taxon>
        <taxon>Parnassius</taxon>
        <taxon>Driopa</taxon>
    </lineage>
</organism>
<dbReference type="PROSITE" id="PS50088">
    <property type="entry name" value="ANK_REPEAT"/>
    <property type="match status" value="2"/>
</dbReference>
<keyword evidence="3" id="KW-0053">Apoptosis</keyword>
<feature type="compositionally biased region" description="Low complexity" evidence="10">
    <location>
        <begin position="823"/>
        <end position="842"/>
    </location>
</feature>
<dbReference type="Gene3D" id="1.25.40.20">
    <property type="entry name" value="Ankyrin repeat-containing domain"/>
    <property type="match status" value="1"/>
</dbReference>
<sequence length="1310" mass="145413">MLACVCQPMETALLFNGGPPVTMGPLGTSGKMRHNTSNVIKAIQMLPKSEHGFSIDEKDNPVSLTSLSSLMDSSGSLLNLRKIERKAKSTKILVNPVCLDSVSSGDDNNQSKTAMSKWNGKKKRLKSTKDNKKDETESNDSEKNSREEAKKNKKTLSCFKIKSSEDKTNDITKANDCNTNKSSFENIGPNKPDVTNYTSKNNSDIWIDQGTLSDTKIIKNEQVVIKKTDRTEVDHSKELGEGVELTLGELRAMALRQQQQIDTQHQLLCAKEQRLRYLKQQEARQHQVAVEGERLRRLRERVEAQEQKLRRLRALRGQLDRNKQANIALNSDLESIRALFNEKEKELSVAVAKVEELTRQLEELRRGRVQPAPPSAQELDKLRRELMYRNKLNEQQNGRLSAQRAALGARQEEMRSIDRRVSELQARLLRKRALNRQLAAAHRQPQQQQRTNNPTPMQQLPNYPAGAAINSQPKNQQARGNVAAVEPYNHVPHAQSLSHNTNFQALKQNVIQNNLPLKQLTQSDNIQSHLTQQEAHYLHQKQMMNPLFNGNYPHVAVGQDNQYQQQGQLQNKHEVNNFVQQSITSAYDQKTIFDHLNKYPEYPKQPQYSPNSTSSSNSNQTGKEIKINEQEFPPEFAASKSDPKYQTLPYNTKFPQSGNGKIKQPEINGKAIDVQDAKNQNQQNAANINHMTVHSTPLSVVNKSLATPLSQTEATYQQEHTYQLQKSDSSSRCNQEGKENHAYPQNSKLSQNNSQNNEGSKANVGKSQQGNLIKGSSPSSLSSTTASSSIGFGKPVSSVAPTSVQVSSGKPSPIYQTSSTKIQPVQPQTVQSQSISVSSSNHVASNMVNSQPQIVRNTASGLSTSTGSSNFSGQNASSQSILLSPPQSASTPLSTPDVSGTDKSPKPALPPKPTIKTPPRQSANHDQTTENTINMPTILGQESLNDGETQQNQKETTNGSSGNEMIIKARPLTIRKPPLSEQPKLRNLNNSKNGISVSINRRIEMPPAFLFPEMDHLTLDTSEMQNGLKDKTKQKDEVDRSLNNNISLSSSERQEDSKDNGVLDIAEQISSVDLNGQDSQRTENVLRRSKKGNLKQGGKAPLTRRVSFDPLALLLDASLEGELELVKKTATQVQNASAANDEGITALHNAICAGHFEIVKFLVELGCDVNAQDSDGWTPLHCAASCNNLPMVRFLVDNGACIFATTLSDHETAAEKCEEDEEGFDGCSEYLYSVQEKLGIMNNGLVYAVFSYTAARSDELSFESGARLQVVRKGDDNEREWWWCRDDAGREGYVPRNLLGLYPRVTPQQD</sequence>
<evidence type="ECO:0000256" key="4">
    <source>
        <dbReference type="ARBA" id="ARBA00022737"/>
    </source>
</evidence>
<feature type="compositionally biased region" description="Low complexity" evidence="10">
    <location>
        <begin position="443"/>
        <end position="459"/>
    </location>
</feature>
<feature type="compositionally biased region" description="Low complexity" evidence="10">
    <location>
        <begin position="605"/>
        <end position="621"/>
    </location>
</feature>
<feature type="region of interest" description="Disordered" evidence="10">
    <location>
        <begin position="1073"/>
        <end position="1100"/>
    </location>
</feature>
<feature type="compositionally biased region" description="Low complexity" evidence="10">
    <location>
        <begin position="859"/>
        <end position="890"/>
    </location>
</feature>
<dbReference type="PROSITE" id="PS50297">
    <property type="entry name" value="ANK_REP_REGION"/>
    <property type="match status" value="2"/>
</dbReference>
<accession>A0AAV1KK52</accession>
<feature type="compositionally biased region" description="Polar residues" evidence="10">
    <location>
        <begin position="648"/>
        <end position="659"/>
    </location>
</feature>
<feature type="compositionally biased region" description="Basic and acidic residues" evidence="10">
    <location>
        <begin position="127"/>
        <end position="150"/>
    </location>
</feature>
<feature type="compositionally biased region" description="Polar residues" evidence="10">
    <location>
        <begin position="101"/>
        <end position="116"/>
    </location>
</feature>
<gene>
    <name evidence="12" type="ORF">PARMNEM_LOCUS4305</name>
</gene>
<keyword evidence="9" id="KW-0175">Coiled coil</keyword>
<feature type="compositionally biased region" description="Polar residues" evidence="10">
    <location>
        <begin position="891"/>
        <end position="902"/>
    </location>
</feature>
<feature type="coiled-coil region" evidence="9">
    <location>
        <begin position="288"/>
        <end position="367"/>
    </location>
</feature>
<evidence type="ECO:0000256" key="6">
    <source>
        <dbReference type="ARBA" id="ARBA00023242"/>
    </source>
</evidence>
<keyword evidence="4" id="KW-0677">Repeat</keyword>
<feature type="repeat" description="ANK" evidence="7">
    <location>
        <begin position="1142"/>
        <end position="1174"/>
    </location>
</feature>
<comment type="caution">
    <text evidence="12">The sequence shown here is derived from an EMBL/GenBank/DDBJ whole genome shotgun (WGS) entry which is preliminary data.</text>
</comment>
<feature type="domain" description="SH3" evidence="11">
    <location>
        <begin position="1241"/>
        <end position="1304"/>
    </location>
</feature>
<feature type="region of interest" description="Disordered" evidence="10">
    <location>
        <begin position="437"/>
        <end position="481"/>
    </location>
</feature>
<feature type="region of interest" description="Disordered" evidence="10">
    <location>
        <begin position="99"/>
        <end position="154"/>
    </location>
</feature>
<feature type="region of interest" description="Disordered" evidence="10">
    <location>
        <begin position="1028"/>
        <end position="1059"/>
    </location>
</feature>